<evidence type="ECO:0000313" key="8">
    <source>
        <dbReference type="EMBL" id="CAF4019541.1"/>
    </source>
</evidence>
<dbReference type="Proteomes" id="UP000663845">
    <property type="component" value="Unassembled WGS sequence"/>
</dbReference>
<dbReference type="EMBL" id="CAJOAZ010003629">
    <property type="protein sequence ID" value="CAF4019541.1"/>
    <property type="molecule type" value="Genomic_DNA"/>
</dbReference>
<dbReference type="PROSITE" id="PS51125">
    <property type="entry name" value="NHL"/>
    <property type="match status" value="2"/>
</dbReference>
<dbReference type="PANTHER" id="PTHR10680:SF28">
    <property type="entry name" value="SMP-30_GLUCONOLACTONASE_LRE-LIKE REGION DOMAIN-CONTAINING PROTEIN"/>
    <property type="match status" value="1"/>
</dbReference>
<organism evidence="5 9">
    <name type="scientific">Adineta steineri</name>
    <dbReference type="NCBI Taxonomy" id="433720"/>
    <lineage>
        <taxon>Eukaryota</taxon>
        <taxon>Metazoa</taxon>
        <taxon>Spiralia</taxon>
        <taxon>Gnathifera</taxon>
        <taxon>Rotifera</taxon>
        <taxon>Eurotatoria</taxon>
        <taxon>Bdelloidea</taxon>
        <taxon>Adinetida</taxon>
        <taxon>Adinetidae</taxon>
        <taxon>Adineta</taxon>
    </lineage>
</organism>
<gene>
    <name evidence="5" type="ORF">IZO911_LOCUS32279</name>
    <name evidence="6" type="ORF">JYZ213_LOCUS43961</name>
    <name evidence="7" type="ORF">KXQ929_LOCUS15384</name>
    <name evidence="8" type="ORF">OXD698_LOCUS30611</name>
</gene>
<dbReference type="SUPFAM" id="SSF101898">
    <property type="entry name" value="NHL repeat"/>
    <property type="match status" value="1"/>
</dbReference>
<dbReference type="Proteomes" id="UP000663868">
    <property type="component" value="Unassembled WGS sequence"/>
</dbReference>
<dbReference type="EMBL" id="CAJNOG010002553">
    <property type="protein sequence ID" value="CAF1509699.1"/>
    <property type="molecule type" value="Genomic_DNA"/>
</dbReference>
<keyword evidence="2" id="KW-0677">Repeat</keyword>
<evidence type="ECO:0000313" key="7">
    <source>
        <dbReference type="EMBL" id="CAF3771338.1"/>
    </source>
</evidence>
<dbReference type="Proteomes" id="UP000663860">
    <property type="component" value="Unassembled WGS sequence"/>
</dbReference>
<evidence type="ECO:0000313" key="5">
    <source>
        <dbReference type="EMBL" id="CAF1268274.1"/>
    </source>
</evidence>
<evidence type="ECO:0000313" key="9">
    <source>
        <dbReference type="Proteomes" id="UP000663860"/>
    </source>
</evidence>
<evidence type="ECO:0000256" key="2">
    <source>
        <dbReference type="ARBA" id="ARBA00022737"/>
    </source>
</evidence>
<dbReference type="Gene3D" id="2.120.10.30">
    <property type="entry name" value="TolB, C-terminal domain"/>
    <property type="match status" value="2"/>
</dbReference>
<feature type="repeat" description="NHL" evidence="4">
    <location>
        <begin position="439"/>
        <end position="470"/>
    </location>
</feature>
<dbReference type="InterPro" id="IPR011042">
    <property type="entry name" value="6-blade_b-propeller_TolB-like"/>
</dbReference>
<dbReference type="AlphaFoldDB" id="A0A815BCE3"/>
<evidence type="ECO:0000256" key="3">
    <source>
        <dbReference type="ARBA" id="ARBA00023180"/>
    </source>
</evidence>
<keyword evidence="3" id="KW-0325">Glycoprotein</keyword>
<dbReference type="Proteomes" id="UP000663844">
    <property type="component" value="Unassembled WGS sequence"/>
</dbReference>
<protein>
    <submittedName>
        <fullName evidence="5">Uncharacterized protein</fullName>
    </submittedName>
</protein>
<reference evidence="5" key="1">
    <citation type="submission" date="2021-02" db="EMBL/GenBank/DDBJ databases">
        <authorList>
            <person name="Nowell W R."/>
        </authorList>
    </citation>
    <scope>NUCLEOTIDE SEQUENCE</scope>
</reference>
<evidence type="ECO:0000256" key="4">
    <source>
        <dbReference type="PROSITE-ProRule" id="PRU00504"/>
    </source>
</evidence>
<dbReference type="GO" id="GO:0005576">
    <property type="term" value="C:extracellular region"/>
    <property type="evidence" value="ECO:0007669"/>
    <property type="project" value="TreeGrafter"/>
</dbReference>
<evidence type="ECO:0000313" key="6">
    <source>
        <dbReference type="EMBL" id="CAF1509699.1"/>
    </source>
</evidence>
<dbReference type="InterPro" id="IPR001258">
    <property type="entry name" value="NHL_repeat"/>
</dbReference>
<dbReference type="PANTHER" id="PTHR10680">
    <property type="entry name" value="PEPTIDYL-GLYCINE ALPHA-AMIDATING MONOOXYGENASE"/>
    <property type="match status" value="1"/>
</dbReference>
<proteinExistence type="predicted"/>
<dbReference type="Pfam" id="PF01436">
    <property type="entry name" value="NHL"/>
    <property type="match status" value="1"/>
</dbReference>
<feature type="repeat" description="NHL" evidence="4">
    <location>
        <begin position="333"/>
        <end position="370"/>
    </location>
</feature>
<dbReference type="CDD" id="cd05819">
    <property type="entry name" value="NHL"/>
    <property type="match status" value="1"/>
</dbReference>
<comment type="caution">
    <text evidence="5">The sequence shown here is derived from an EMBL/GenBank/DDBJ whole genome shotgun (WGS) entry which is preliminary data.</text>
</comment>
<evidence type="ECO:0000256" key="1">
    <source>
        <dbReference type="ARBA" id="ARBA00022729"/>
    </source>
</evidence>
<keyword evidence="1" id="KW-0732">Signal</keyword>
<name>A0A815BCE3_9BILA</name>
<dbReference type="EMBL" id="CAJNOE010000554">
    <property type="protein sequence ID" value="CAF1268274.1"/>
    <property type="molecule type" value="Genomic_DNA"/>
</dbReference>
<accession>A0A815BCE3</accession>
<dbReference type="EMBL" id="CAJOBB010000890">
    <property type="protein sequence ID" value="CAF3771338.1"/>
    <property type="molecule type" value="Genomic_DNA"/>
</dbReference>
<sequence>MATANNKILCFKCNKEKITYACEGCSQRFCFVDLAEHKQLLHDELNYIINDYDQFKQTINKQKQNPQNHSLLKQIDQWETNSVAMIQQKAQEYREIAIKSSETCINDIEMKFNDLSEQIKQFHKENDFNEIDLNYLTNQLRKIKEELNNPSKISIEHGSHSFIDEITIISSIKPKVNKWKQNAITVAGGSGTGQKINQLNCPAGIFIDQKKNIFIADLDNHRIVEWKCNAKEGQIIAARDGKRNRMNELSYPTDVIVDQQNHSIIIADKGNRRVIRWLNQSQQILIDNIDCSRLTMDKHGCLYVSDWKKNEVRRWKMGEYNNEGIIVAGGNGKGDQLNQLNSPRFIFVDEDQSVYVTDRDNHRVMKWRKDAKEGLVVAGGNGKGGHLDQFSEPTGMIVDYLGQIYVADQGNHRVMRWCEGKKEVEIVVGGNGQGNQSNQFNGPTGLCFDDEGNLYVTDHFNHRIQKFEIIL</sequence>